<dbReference type="GO" id="GO:0016787">
    <property type="term" value="F:hydrolase activity"/>
    <property type="evidence" value="ECO:0007669"/>
    <property type="project" value="UniProtKB-KW"/>
</dbReference>
<evidence type="ECO:0000313" key="6">
    <source>
        <dbReference type="Proteomes" id="UP000001106"/>
    </source>
</evidence>
<dbReference type="RefSeq" id="WP_011973286.1">
    <property type="nucleotide sequence ID" value="NC_009635.1"/>
</dbReference>
<gene>
    <name evidence="5" type="ordered locus">Maeo_0569</name>
</gene>
<dbReference type="PROSITE" id="PS51257">
    <property type="entry name" value="PROKAR_LIPOPROTEIN"/>
    <property type="match status" value="1"/>
</dbReference>
<dbReference type="Pfam" id="PF00565">
    <property type="entry name" value="SNase"/>
    <property type="match status" value="1"/>
</dbReference>
<dbReference type="EMBL" id="CP000743">
    <property type="protein sequence ID" value="ABR56154.1"/>
    <property type="molecule type" value="Genomic_DNA"/>
</dbReference>
<dbReference type="PROSITE" id="PS01123">
    <property type="entry name" value="TNASE_1"/>
    <property type="match status" value="1"/>
</dbReference>
<keyword evidence="6" id="KW-1185">Reference proteome</keyword>
<dbReference type="STRING" id="419665.Maeo_0569"/>
<dbReference type="Gene3D" id="2.40.50.90">
    <property type="match status" value="1"/>
</dbReference>
<dbReference type="GO" id="GO:0003676">
    <property type="term" value="F:nucleic acid binding"/>
    <property type="evidence" value="ECO:0007669"/>
    <property type="project" value="InterPro"/>
</dbReference>
<keyword evidence="3" id="KW-0378">Hydrolase</keyword>
<keyword evidence="2" id="KW-0255">Endonuclease</keyword>
<proteinExistence type="predicted"/>
<dbReference type="GeneID" id="5327603"/>
<dbReference type="Proteomes" id="UP000001106">
    <property type="component" value="Chromosome"/>
</dbReference>
<evidence type="ECO:0000256" key="3">
    <source>
        <dbReference type="ARBA" id="ARBA00022801"/>
    </source>
</evidence>
<dbReference type="SUPFAM" id="SSF50199">
    <property type="entry name" value="Staphylococcal nuclease"/>
    <property type="match status" value="1"/>
</dbReference>
<protein>
    <submittedName>
        <fullName evidence="5">Nuclease (SNase domain protein)</fullName>
    </submittedName>
</protein>
<feature type="domain" description="TNase-like" evidence="4">
    <location>
        <begin position="41"/>
        <end position="189"/>
    </location>
</feature>
<evidence type="ECO:0000259" key="4">
    <source>
        <dbReference type="PROSITE" id="PS50830"/>
    </source>
</evidence>
<dbReference type="PANTHER" id="PTHR12302">
    <property type="entry name" value="EBNA2 BINDING PROTEIN P100"/>
    <property type="match status" value="1"/>
</dbReference>
<dbReference type="InterPro" id="IPR035437">
    <property type="entry name" value="SNase_OB-fold_sf"/>
</dbReference>
<dbReference type="InterPro" id="IPR016071">
    <property type="entry name" value="Staphylococal_nuclease_OB-fold"/>
</dbReference>
<dbReference type="KEGG" id="mae:Maeo_0569"/>
<evidence type="ECO:0000256" key="1">
    <source>
        <dbReference type="ARBA" id="ARBA00022722"/>
    </source>
</evidence>
<dbReference type="OrthoDB" id="3327at2157"/>
<dbReference type="PROSITE" id="PS50830">
    <property type="entry name" value="TNASE_3"/>
    <property type="match status" value="1"/>
</dbReference>
<dbReference type="PANTHER" id="PTHR12302:SF3">
    <property type="entry name" value="SERINE_THREONINE-PROTEIN KINASE 31"/>
    <property type="match status" value="1"/>
</dbReference>
<evidence type="ECO:0000313" key="5">
    <source>
        <dbReference type="EMBL" id="ABR56154.1"/>
    </source>
</evidence>
<accession>A6UUI2</accession>
<dbReference type="InterPro" id="IPR002071">
    <property type="entry name" value="Thermonucl_AS"/>
</dbReference>
<keyword evidence="1" id="KW-0540">Nuclease</keyword>
<dbReference type="HOGENOM" id="CLU_046484_5_3_2"/>
<dbReference type="AlphaFoldDB" id="A6UUI2"/>
<dbReference type="GO" id="GO:0004519">
    <property type="term" value="F:endonuclease activity"/>
    <property type="evidence" value="ECO:0007669"/>
    <property type="project" value="UniProtKB-KW"/>
</dbReference>
<dbReference type="PROSITE" id="PS01284">
    <property type="entry name" value="TNASE_2"/>
    <property type="match status" value="1"/>
</dbReference>
<reference evidence="5" key="1">
    <citation type="submission" date="2007-06" db="EMBL/GenBank/DDBJ databases">
        <title>Complete sequence of Methanococcus aeolicus Nankai-3.</title>
        <authorList>
            <consortium name="US DOE Joint Genome Institute"/>
            <person name="Copeland A."/>
            <person name="Lucas S."/>
            <person name="Lapidus A."/>
            <person name="Barry K."/>
            <person name="Glavina del Rio T."/>
            <person name="Dalin E."/>
            <person name="Tice H."/>
            <person name="Pitluck S."/>
            <person name="Chain P."/>
            <person name="Malfatti S."/>
            <person name="Shin M."/>
            <person name="Vergez L."/>
            <person name="Schmutz J."/>
            <person name="Larimer F."/>
            <person name="Land M."/>
            <person name="Hauser L."/>
            <person name="Kyrpides N."/>
            <person name="Lykidis A."/>
            <person name="Sieprawska-Lupa M."/>
            <person name="Whitman W.B."/>
            <person name="Richardson P."/>
        </authorList>
    </citation>
    <scope>NUCLEOTIDE SEQUENCE [LARGE SCALE GENOMIC DNA]</scope>
    <source>
        <strain evidence="5">Nankai-3</strain>
    </source>
</reference>
<sequence length="192" mass="22276">MNGDIIKKYAIILISALLLTMISGCLSDKEYNYNYYNTPNEQFEGKIVKVVDGDTVDVMLKNGTKYRIRLLGVDTPETYIKNKPSEYIMGDGRPITNITYLKIWGKKATKYAKNMLDNKTVIVVFDGKSQKKDRYGRYLAYIYVDNVNFNEELVKNGYARVYISNFELKSKFLEHEQKAKDSKIGLWNWSNN</sequence>
<organism evidence="5 6">
    <name type="scientific">Methanococcus aeolicus (strain ATCC BAA-1280 / DSM 17508 / OCM 812 / Nankai-3)</name>
    <dbReference type="NCBI Taxonomy" id="419665"/>
    <lineage>
        <taxon>Archaea</taxon>
        <taxon>Methanobacteriati</taxon>
        <taxon>Methanobacteriota</taxon>
        <taxon>Methanomada group</taxon>
        <taxon>Methanococci</taxon>
        <taxon>Methanococcales</taxon>
        <taxon>Methanococcaceae</taxon>
        <taxon>Methanococcus</taxon>
    </lineage>
</organism>
<name>A6UUI2_META3</name>
<dbReference type="CDD" id="cd00175">
    <property type="entry name" value="SNc"/>
    <property type="match status" value="1"/>
</dbReference>
<evidence type="ECO:0000256" key="2">
    <source>
        <dbReference type="ARBA" id="ARBA00022759"/>
    </source>
</evidence>
<dbReference type="SMART" id="SM00318">
    <property type="entry name" value="SNc"/>
    <property type="match status" value="1"/>
</dbReference>
<dbReference type="eggNOG" id="arCOG03192">
    <property type="taxonomic scope" value="Archaea"/>
</dbReference>